<dbReference type="InterPro" id="IPR002178">
    <property type="entry name" value="PTS_EIIA_type-2_dom"/>
</dbReference>
<dbReference type="AlphaFoldDB" id="A0A1F6TV34"/>
<comment type="caution">
    <text evidence="2">The sequence shown here is derived from an EMBL/GenBank/DDBJ whole genome shotgun (WGS) entry which is preliminary data.</text>
</comment>
<gene>
    <name evidence="2" type="ORF">A2151_08870</name>
</gene>
<dbReference type="STRING" id="1817760.A2151_08870"/>
<protein>
    <submittedName>
        <fullName evidence="2">PTS IIA-like nitrogen-regulatory protein PtsN</fullName>
    </submittedName>
</protein>
<accession>A0A1F6TV34</accession>
<organism evidence="2 3">
    <name type="scientific">Candidatus Muproteobacteria bacterium RBG_16_65_34</name>
    <dbReference type="NCBI Taxonomy" id="1817760"/>
    <lineage>
        <taxon>Bacteria</taxon>
        <taxon>Pseudomonadati</taxon>
        <taxon>Pseudomonadota</taxon>
        <taxon>Candidatus Muproteobacteria</taxon>
    </lineage>
</organism>
<name>A0A1F6TV34_9PROT</name>
<evidence type="ECO:0000259" key="1">
    <source>
        <dbReference type="PROSITE" id="PS51094"/>
    </source>
</evidence>
<evidence type="ECO:0000313" key="2">
    <source>
        <dbReference type="EMBL" id="OGI48977.1"/>
    </source>
</evidence>
<dbReference type="NCBIfam" id="TIGR01419">
    <property type="entry name" value="nitro_reg_IIA"/>
    <property type="match status" value="1"/>
</dbReference>
<dbReference type="InterPro" id="IPR051541">
    <property type="entry name" value="PTS_SugarTrans_NitroReg"/>
</dbReference>
<dbReference type="InterPro" id="IPR016152">
    <property type="entry name" value="PTrfase/Anion_transptr"/>
</dbReference>
<dbReference type="GO" id="GO:0030295">
    <property type="term" value="F:protein kinase activator activity"/>
    <property type="evidence" value="ECO:0007669"/>
    <property type="project" value="TreeGrafter"/>
</dbReference>
<dbReference type="PROSITE" id="PS00372">
    <property type="entry name" value="PTS_EIIA_TYPE_2_HIS"/>
    <property type="match status" value="1"/>
</dbReference>
<dbReference type="Pfam" id="PF00359">
    <property type="entry name" value="PTS_EIIA_2"/>
    <property type="match status" value="1"/>
</dbReference>
<dbReference type="EMBL" id="MFSU01000013">
    <property type="protein sequence ID" value="OGI48977.1"/>
    <property type="molecule type" value="Genomic_DNA"/>
</dbReference>
<dbReference type="Gene3D" id="3.40.930.10">
    <property type="entry name" value="Mannitol-specific EII, Chain A"/>
    <property type="match status" value="1"/>
</dbReference>
<proteinExistence type="predicted"/>
<dbReference type="PANTHER" id="PTHR47738">
    <property type="entry name" value="PTS SYSTEM FRUCTOSE-LIKE EIIA COMPONENT-RELATED"/>
    <property type="match status" value="1"/>
</dbReference>
<dbReference type="PROSITE" id="PS51094">
    <property type="entry name" value="PTS_EIIA_TYPE_2"/>
    <property type="match status" value="1"/>
</dbReference>
<dbReference type="CDD" id="cd00211">
    <property type="entry name" value="PTS_IIA_fru"/>
    <property type="match status" value="1"/>
</dbReference>
<feature type="domain" description="PTS EIIA type-2" evidence="1">
    <location>
        <begin position="5"/>
        <end position="149"/>
    </location>
</feature>
<dbReference type="GO" id="GO:0008982">
    <property type="term" value="F:protein-N(PI)-phosphohistidine-sugar phosphotransferase activity"/>
    <property type="evidence" value="ECO:0007669"/>
    <property type="project" value="InterPro"/>
</dbReference>
<dbReference type="SUPFAM" id="SSF55804">
    <property type="entry name" value="Phoshotransferase/anion transport protein"/>
    <property type="match status" value="1"/>
</dbReference>
<evidence type="ECO:0000313" key="3">
    <source>
        <dbReference type="Proteomes" id="UP000178885"/>
    </source>
</evidence>
<dbReference type="GO" id="GO:0009401">
    <property type="term" value="P:phosphoenolpyruvate-dependent sugar phosphotransferase system"/>
    <property type="evidence" value="ECO:0007669"/>
    <property type="project" value="InterPro"/>
</dbReference>
<reference evidence="2 3" key="1">
    <citation type="journal article" date="2016" name="Nat. Commun.">
        <title>Thousands of microbial genomes shed light on interconnected biogeochemical processes in an aquifer system.</title>
        <authorList>
            <person name="Anantharaman K."/>
            <person name="Brown C.T."/>
            <person name="Hug L.A."/>
            <person name="Sharon I."/>
            <person name="Castelle C.J."/>
            <person name="Probst A.J."/>
            <person name="Thomas B.C."/>
            <person name="Singh A."/>
            <person name="Wilkins M.J."/>
            <person name="Karaoz U."/>
            <person name="Brodie E.L."/>
            <person name="Williams K.H."/>
            <person name="Hubbard S.S."/>
            <person name="Banfield J.F."/>
        </authorList>
    </citation>
    <scope>NUCLEOTIDE SEQUENCE [LARGE SCALE GENOMIC DNA]</scope>
</reference>
<dbReference type="InterPro" id="IPR006320">
    <property type="entry name" value="PTS_Nitro_regul"/>
</dbReference>
<dbReference type="Proteomes" id="UP000178885">
    <property type="component" value="Unassembled WGS sequence"/>
</dbReference>
<sequence>MRIHELLSPQRIQPSLPAASKKRLLERLSFLLGAGDPDVDVHAAFQSLIERERLGSTGIGEGVALPHGRLKGLKKAVGAFVTLEHAMDYDAIDRKPVKMAFALLVPEEATEEHLRILAELAGIFSNKETRRHLLEAKSADELFRELTKSAPTHS</sequence>
<dbReference type="PANTHER" id="PTHR47738:SF1">
    <property type="entry name" value="NITROGEN REGULATORY PROTEIN"/>
    <property type="match status" value="1"/>
</dbReference>